<feature type="domain" description="Phosphoribosyl-dephospho-CoA transferase MdcG C-terminal" evidence="3">
    <location>
        <begin position="90"/>
        <end position="201"/>
    </location>
</feature>
<keyword evidence="1 5" id="KW-0808">Transferase</keyword>
<evidence type="ECO:0000259" key="3">
    <source>
        <dbReference type="Pfam" id="PF10620"/>
    </source>
</evidence>
<evidence type="ECO:0000313" key="6">
    <source>
        <dbReference type="Proteomes" id="UP000295416"/>
    </source>
</evidence>
<keyword evidence="2" id="KW-0548">Nucleotidyltransferase</keyword>
<evidence type="ECO:0000313" key="5">
    <source>
        <dbReference type="EMBL" id="TCP30874.1"/>
    </source>
</evidence>
<proteinExistence type="predicted"/>
<dbReference type="InterPro" id="IPR049180">
    <property type="entry name" value="MdcG_C"/>
</dbReference>
<gene>
    <name evidence="5" type="ORF">EV207_10453</name>
</gene>
<name>A0A4R2P9I2_9BACL</name>
<comment type="caution">
    <text evidence="5">The sequence shown here is derived from an EMBL/GenBank/DDBJ whole genome shotgun (WGS) entry which is preliminary data.</text>
</comment>
<accession>A0A4R2P9I2</accession>
<dbReference type="Pfam" id="PF10620">
    <property type="entry name" value="MdcG"/>
    <property type="match status" value="1"/>
</dbReference>
<dbReference type="InterPro" id="IPR048903">
    <property type="entry name" value="MdcG_N"/>
</dbReference>
<dbReference type="GO" id="GO:0016779">
    <property type="term" value="F:nucleotidyltransferase activity"/>
    <property type="evidence" value="ECO:0007669"/>
    <property type="project" value="UniProtKB-KW"/>
</dbReference>
<dbReference type="AlphaFoldDB" id="A0A4R2P9I2"/>
<dbReference type="EMBL" id="SLXK01000004">
    <property type="protein sequence ID" value="TCP30874.1"/>
    <property type="molecule type" value="Genomic_DNA"/>
</dbReference>
<dbReference type="Pfam" id="PF20866">
    <property type="entry name" value="MdcG_N"/>
    <property type="match status" value="1"/>
</dbReference>
<protein>
    <submittedName>
        <fullName evidence="5">Phosphoribosyl-dephospho-CoA transferase</fullName>
    </submittedName>
</protein>
<evidence type="ECO:0000256" key="1">
    <source>
        <dbReference type="ARBA" id="ARBA00022679"/>
    </source>
</evidence>
<dbReference type="Proteomes" id="UP000295416">
    <property type="component" value="Unassembled WGS sequence"/>
</dbReference>
<reference evidence="5 6" key="1">
    <citation type="submission" date="2019-03" db="EMBL/GenBank/DDBJ databases">
        <title>Genomic Encyclopedia of Type Strains, Phase IV (KMG-IV): sequencing the most valuable type-strain genomes for metagenomic binning, comparative biology and taxonomic classification.</title>
        <authorList>
            <person name="Goeker M."/>
        </authorList>
    </citation>
    <scope>NUCLEOTIDE SEQUENCE [LARGE SCALE GENOMIC DNA]</scope>
    <source>
        <strain evidence="5 6">DSM 19377</strain>
    </source>
</reference>
<dbReference type="InterPro" id="IPR017557">
    <property type="entry name" value="Holo-ACP_synthase"/>
</dbReference>
<evidence type="ECO:0000259" key="4">
    <source>
        <dbReference type="Pfam" id="PF20866"/>
    </source>
</evidence>
<feature type="domain" description="Phosphoribosyl-dephospho-CoA transferase MdcG N-terminal" evidence="4">
    <location>
        <begin position="2"/>
        <end position="74"/>
    </location>
</feature>
<evidence type="ECO:0000256" key="2">
    <source>
        <dbReference type="ARBA" id="ARBA00022695"/>
    </source>
</evidence>
<keyword evidence="6" id="KW-1185">Reference proteome</keyword>
<organism evidence="5 6">
    <name type="scientific">Scopulibacillus darangshiensis</name>
    <dbReference type="NCBI Taxonomy" id="442528"/>
    <lineage>
        <taxon>Bacteria</taxon>
        <taxon>Bacillati</taxon>
        <taxon>Bacillota</taxon>
        <taxon>Bacilli</taxon>
        <taxon>Bacillales</taxon>
        <taxon>Sporolactobacillaceae</taxon>
        <taxon>Scopulibacillus</taxon>
    </lineage>
</organism>
<dbReference type="NCBIfam" id="TIGR03135">
    <property type="entry name" value="malonate_mdcG"/>
    <property type="match status" value="1"/>
</dbReference>
<sequence>MPHNILQFKHKEDLVSDLELPEWSAESIDHAPFAVIRRAPFKENLVPVGIRGKERNQRFASYLPIDKIKTCISPLRLAKEKAWNKNIRIDAIKALSVLPALDGIISAYGMPWGPTGSIGFELATGMPAAKETSDLDAIVCLPQELPRKKAKRLAEELNALPVPVDVQIMTPFGGVALMEYARGDKPLIMKTNNGPKFVEDPWSEK</sequence>
<dbReference type="NCBIfam" id="NF002332">
    <property type="entry name" value="PRK01293.1"/>
    <property type="match status" value="1"/>
</dbReference>